<proteinExistence type="predicted"/>
<dbReference type="EMBL" id="LR796715">
    <property type="protein sequence ID" value="CAB4160926.1"/>
    <property type="molecule type" value="Genomic_DNA"/>
</dbReference>
<name>A0A6J5NTD8_9CAUD</name>
<gene>
    <name evidence="1" type="ORF">UFOVP770_18</name>
</gene>
<organism evidence="1">
    <name type="scientific">uncultured Caudovirales phage</name>
    <dbReference type="NCBI Taxonomy" id="2100421"/>
    <lineage>
        <taxon>Viruses</taxon>
        <taxon>Duplodnaviria</taxon>
        <taxon>Heunggongvirae</taxon>
        <taxon>Uroviricota</taxon>
        <taxon>Caudoviricetes</taxon>
        <taxon>Peduoviridae</taxon>
        <taxon>Maltschvirus</taxon>
        <taxon>Maltschvirus maltsch</taxon>
    </lineage>
</organism>
<reference evidence="1" key="1">
    <citation type="submission" date="2020-04" db="EMBL/GenBank/DDBJ databases">
        <authorList>
            <person name="Chiriac C."/>
            <person name="Salcher M."/>
            <person name="Ghai R."/>
            <person name="Kavagutti S V."/>
        </authorList>
    </citation>
    <scope>NUCLEOTIDE SEQUENCE</scope>
</reference>
<protein>
    <submittedName>
        <fullName evidence="1">Uncharacterized protein</fullName>
    </submittedName>
</protein>
<evidence type="ECO:0000313" key="1">
    <source>
        <dbReference type="EMBL" id="CAB4160926.1"/>
    </source>
</evidence>
<accession>A0A6J5NTD8</accession>
<sequence length="500" mass="52910">MAEYNITSPAGEKYKITAPDDATQDQVMSYAQKQFGQDAMSAQNAKSERFNQLNPLHKGLIGVGQSIHNLGMGAGQILGLKSQEDIDALRKKEAYMDQSTAKNIGNIVGSALPFAATAAIPGVNTITGGALIGATSGALEPIGTDESRLKNIGIGGVAGGVLTGIGNKIASSIEQKQLANELLKSQNVTRDKTIAETLGAGYKIPPAETNPSFLNRTLESFAGKINTAQSLSAENQEITNKLAKKALNLPDSISLSDDVLKGVRQEAGKAYQKIADLDPSLAQDIEKLKIAKNEANSYYKLYNRSAHPEDLKKAQGLRDQANQIETWLEDAVQNYGQPQLLQNLKDARQQIAKTYEVEHALNSATGNVNARSLAKSFNKDVPLSGELATIGKFGAAFPKYTQPTEQMGTVGVSKAKALASGLLGGIGATAAGPMGLLAGALPLVTEDIAKYAYLKGNALPKYATSKGKILAKELLQNKYTKPIVSGVASQQLVDALSNKE</sequence>